<sequence>MITRAKLPEDYKPLEKLCVCSNIMIGGGHLVAVGDVLPLLVGSGKVPMIWLEAPMDQTGKNYVPLVAASVALHPAVNVTSDGNALTVFVGGSQVLHVVQNEAEVAEIDILDLRPIGLNIFGNPDSMTVGGSTFSQNTFSGGGTFLSFGI</sequence>
<name>A0ABS5UAG4_9BACT</name>
<keyword evidence="2" id="KW-1185">Reference proteome</keyword>
<dbReference type="Proteomes" id="UP000784128">
    <property type="component" value="Unassembled WGS sequence"/>
</dbReference>
<proteinExistence type="predicted"/>
<dbReference type="RefSeq" id="WP_214299863.1">
    <property type="nucleotide sequence ID" value="NZ_JAHDYS010000011.1"/>
</dbReference>
<comment type="caution">
    <text evidence="1">The sequence shown here is derived from an EMBL/GenBank/DDBJ whole genome shotgun (WGS) entry which is preliminary data.</text>
</comment>
<evidence type="ECO:0000313" key="1">
    <source>
        <dbReference type="EMBL" id="MBT1072657.1"/>
    </source>
</evidence>
<accession>A0ABS5UAG4</accession>
<organism evidence="1 2">
    <name type="scientific">Pelotalea chapellei</name>
    <dbReference type="NCBI Taxonomy" id="44671"/>
    <lineage>
        <taxon>Bacteria</taxon>
        <taxon>Pseudomonadati</taxon>
        <taxon>Thermodesulfobacteriota</taxon>
        <taxon>Desulfuromonadia</taxon>
        <taxon>Geobacterales</taxon>
        <taxon>Geobacteraceae</taxon>
        <taxon>Pelotalea</taxon>
    </lineage>
</organism>
<protein>
    <submittedName>
        <fullName evidence="1">Uncharacterized protein</fullName>
    </submittedName>
</protein>
<gene>
    <name evidence="1" type="ORF">KJB30_12735</name>
</gene>
<evidence type="ECO:0000313" key="2">
    <source>
        <dbReference type="Proteomes" id="UP000784128"/>
    </source>
</evidence>
<reference evidence="1 2" key="1">
    <citation type="submission" date="2021-05" db="EMBL/GenBank/DDBJ databases">
        <title>The draft genome of Geobacter chapellei DSM 13688.</title>
        <authorList>
            <person name="Xu Z."/>
            <person name="Masuda Y."/>
            <person name="Itoh H."/>
            <person name="Senoo K."/>
        </authorList>
    </citation>
    <scope>NUCLEOTIDE SEQUENCE [LARGE SCALE GENOMIC DNA]</scope>
    <source>
        <strain evidence="1 2">DSM 13688</strain>
    </source>
</reference>
<dbReference type="EMBL" id="JAHDYS010000011">
    <property type="protein sequence ID" value="MBT1072657.1"/>
    <property type="molecule type" value="Genomic_DNA"/>
</dbReference>